<feature type="region of interest" description="Disordered" evidence="1">
    <location>
        <begin position="308"/>
        <end position="497"/>
    </location>
</feature>
<feature type="compositionally biased region" description="Polar residues" evidence="1">
    <location>
        <begin position="100"/>
        <end position="135"/>
    </location>
</feature>
<dbReference type="Proteomes" id="UP001341245">
    <property type="component" value="Unassembled WGS sequence"/>
</dbReference>
<accession>A0ABR0TW61</accession>
<evidence type="ECO:0000313" key="2">
    <source>
        <dbReference type="EMBL" id="KAK6008728.1"/>
    </source>
</evidence>
<dbReference type="EMBL" id="JASGXD010000001">
    <property type="protein sequence ID" value="KAK6008728.1"/>
    <property type="molecule type" value="Genomic_DNA"/>
</dbReference>
<feature type="compositionally biased region" description="Pro residues" evidence="1">
    <location>
        <begin position="325"/>
        <end position="335"/>
    </location>
</feature>
<organism evidence="2 3">
    <name type="scientific">Aureobasidium pullulans</name>
    <name type="common">Black yeast</name>
    <name type="synonym">Pullularia pullulans</name>
    <dbReference type="NCBI Taxonomy" id="5580"/>
    <lineage>
        <taxon>Eukaryota</taxon>
        <taxon>Fungi</taxon>
        <taxon>Dikarya</taxon>
        <taxon>Ascomycota</taxon>
        <taxon>Pezizomycotina</taxon>
        <taxon>Dothideomycetes</taxon>
        <taxon>Dothideomycetidae</taxon>
        <taxon>Dothideales</taxon>
        <taxon>Saccotheciaceae</taxon>
        <taxon>Aureobasidium</taxon>
    </lineage>
</organism>
<feature type="compositionally biased region" description="Low complexity" evidence="1">
    <location>
        <begin position="359"/>
        <end position="372"/>
    </location>
</feature>
<feature type="compositionally biased region" description="Basic and acidic residues" evidence="1">
    <location>
        <begin position="164"/>
        <end position="174"/>
    </location>
</feature>
<feature type="compositionally biased region" description="Acidic residues" evidence="1">
    <location>
        <begin position="175"/>
        <end position="187"/>
    </location>
</feature>
<keyword evidence="3" id="KW-1185">Reference proteome</keyword>
<feature type="region of interest" description="Disordered" evidence="1">
    <location>
        <begin position="266"/>
        <end position="294"/>
    </location>
</feature>
<evidence type="ECO:0000256" key="1">
    <source>
        <dbReference type="SAM" id="MobiDB-lite"/>
    </source>
</evidence>
<reference evidence="2 3" key="1">
    <citation type="submission" date="2023-11" db="EMBL/GenBank/DDBJ databases">
        <title>Draft genome sequence and annotation of the polyextremotolerant black yeast-like fungus Aureobasidium pullulans NRRL 62042.</title>
        <authorList>
            <person name="Dielentheis-Frenken M.R.E."/>
            <person name="Wibberg D."/>
            <person name="Blank L.M."/>
            <person name="Tiso T."/>
        </authorList>
    </citation>
    <scope>NUCLEOTIDE SEQUENCE [LARGE SCALE GENOMIC DNA]</scope>
    <source>
        <strain evidence="2 3">NRRL 62042</strain>
    </source>
</reference>
<evidence type="ECO:0000313" key="3">
    <source>
        <dbReference type="Proteomes" id="UP001341245"/>
    </source>
</evidence>
<proteinExistence type="predicted"/>
<name>A0ABR0TW61_AURPU</name>
<feature type="region of interest" description="Disordered" evidence="1">
    <location>
        <begin position="92"/>
        <end position="205"/>
    </location>
</feature>
<gene>
    <name evidence="2" type="ORF">QM012_000631</name>
</gene>
<comment type="caution">
    <text evidence="2">The sequence shown here is derived from an EMBL/GenBank/DDBJ whole genome shotgun (WGS) entry which is preliminary data.</text>
</comment>
<protein>
    <submittedName>
        <fullName evidence="2">Uncharacterized protein</fullName>
    </submittedName>
</protein>
<sequence length="755" mass="83045">MLPDAANLIYRHIMNVDVDDYLNRVDSEFAEGYSNNMHDAIQSRFELDGFNLNDNSADFDVFSNHNDSSGNSGNGGQGNVFFNSHQQQQFVVPPGLDGQWSAQTSQHGYNQPPDSNVSSFASHQGAQCDYASSNGKVEEVADSIEHENTAPEEEDEEDDALLNNEEHDSDADFKENDEENEEAEEGEDGQKKKKKRKPYSGPRTLIRWHTGQDQLALMALIYELEMDNIKVPYDRVCKHIQADCGPKGDALIQHLTKARKARIYYGLPVPPLPPHKRKTKKNGETDPDSLGDVTEKDIKVWTTLTYTKPGHENQTDDTLGTMPPQYTPLPIPGRPELPRFDPVTGAEVNMTRPPRLDTPPKTSQASKPASAPSKKRGKQTVEGYPLTEEGVAVTSTEKKGRSSKKAIKAEEEDDNTYSEKPTRKGQSTAATSKRKPALKPAVKATPSKPRGVTKSKKTPSTLNKKLSALMVNSPEANPEQADTPSKKPAASKKKAKVNATPVLEKSIVSEATPVAVNDAELSVQSYSMVSRDDPGMPTQSLENMLADLPSDRFQMGRHQASQSFDSHSTMSTVPSQSMLDTSAQFIPNGLQLQMQNNFPGNNYPSNGYGHHNMPSRNSSFAHGHDVSATVSGGKEQNMWHLGSQGQGYYPMQQYSNGYSYGGVPNYGPEPHGLGIMNPVALMPREPVELETELGNYSFASGPASNMVGQQQLYSNDNAQMQSDGNDIKLNMEQYMGSFTDVPNFEEGSNIFDDFK</sequence>
<feature type="compositionally biased region" description="Acidic residues" evidence="1">
    <location>
        <begin position="150"/>
        <end position="160"/>
    </location>
</feature>
<feature type="compositionally biased region" description="Basic and acidic residues" evidence="1">
    <location>
        <begin position="136"/>
        <end position="149"/>
    </location>
</feature>